<keyword evidence="3" id="KW-1185">Reference proteome</keyword>
<feature type="region of interest" description="Disordered" evidence="1">
    <location>
        <begin position="21"/>
        <end position="41"/>
    </location>
</feature>
<dbReference type="Proteomes" id="UP000334820">
    <property type="component" value="Unassembled WGS sequence"/>
</dbReference>
<evidence type="ECO:0000256" key="1">
    <source>
        <dbReference type="SAM" id="MobiDB-lite"/>
    </source>
</evidence>
<reference evidence="2 3" key="1">
    <citation type="journal article" date="2019" name="Int. J. Syst. Evol. Microbiol.">
        <title>Thermogemmatispora aurantia sp. nov. and Thermogemmatispora argillosa sp. nov., within the class Ktedonobacteria, and emended description of the genus Thermogemmatispora.</title>
        <authorList>
            <person name="Zheng Y."/>
            <person name="Wang C.M."/>
            <person name="Sakai Y."/>
            <person name="Abe K."/>
            <person name="Yokota A."/>
            <person name="Yabe S."/>
        </authorList>
    </citation>
    <scope>NUCLEOTIDE SEQUENCE [LARGE SCALE GENOMIC DNA]</scope>
    <source>
        <strain evidence="2 3">A1-2</strain>
    </source>
</reference>
<protein>
    <submittedName>
        <fullName evidence="2">Uncharacterized protein</fullName>
    </submittedName>
</protein>
<organism evidence="2 3">
    <name type="scientific">Thermogemmatispora aurantia</name>
    <dbReference type="NCBI Taxonomy" id="2045279"/>
    <lineage>
        <taxon>Bacteria</taxon>
        <taxon>Bacillati</taxon>
        <taxon>Chloroflexota</taxon>
        <taxon>Ktedonobacteria</taxon>
        <taxon>Thermogemmatisporales</taxon>
        <taxon>Thermogemmatisporaceae</taxon>
        <taxon>Thermogemmatispora</taxon>
    </lineage>
</organism>
<sequence length="61" mass="6544">MEDMVGDVESQDWAARKAVESGAQGIGKSTNHEGKLLLGGGVSGLGLLLRRRKEQDNKHRG</sequence>
<evidence type="ECO:0000313" key="3">
    <source>
        <dbReference type="Proteomes" id="UP000334820"/>
    </source>
</evidence>
<dbReference type="EMBL" id="BKZV01000002">
    <property type="protein sequence ID" value="GER82900.1"/>
    <property type="molecule type" value="Genomic_DNA"/>
</dbReference>
<dbReference type="AlphaFoldDB" id="A0A5J4K889"/>
<evidence type="ECO:0000313" key="2">
    <source>
        <dbReference type="EMBL" id="GER82900.1"/>
    </source>
</evidence>
<comment type="caution">
    <text evidence="2">The sequence shown here is derived from an EMBL/GenBank/DDBJ whole genome shotgun (WGS) entry which is preliminary data.</text>
</comment>
<accession>A0A5J4K889</accession>
<name>A0A5J4K889_9CHLR</name>
<proteinExistence type="predicted"/>
<gene>
    <name evidence="2" type="ORF">KTAU_15370</name>
</gene>